<sequence>MGTLADAESRIRQAALRLVQEPDGRVRVEDYLTVLAAATGEAALAASGFDVEHHDLTPGSPLSHGPVASRLGLDPADGVGPGSGTTPAGTVWSILSGLRERVVAPSAFPSPDELRRGLGSAEGTPGWGEVPLTVGADHAPSQPPLRRAFEVRPAVLDTERSFNAPVTDRHVVTASALAAAIEQTKDAIDPQVAVRLALEVVLGTTRMAPMTAARFAAAARP</sequence>
<dbReference type="RefSeq" id="WP_141847578.1">
    <property type="nucleotide sequence ID" value="NZ_BAAAPR010000002.1"/>
</dbReference>
<comment type="caution">
    <text evidence="1">The sequence shown here is derived from an EMBL/GenBank/DDBJ whole genome shotgun (WGS) entry which is preliminary data.</text>
</comment>
<evidence type="ECO:0000313" key="2">
    <source>
        <dbReference type="Proteomes" id="UP000317893"/>
    </source>
</evidence>
<gene>
    <name evidence="1" type="ORF">FB458_1187</name>
</gene>
<dbReference type="Proteomes" id="UP000317893">
    <property type="component" value="Unassembled WGS sequence"/>
</dbReference>
<evidence type="ECO:0000313" key="1">
    <source>
        <dbReference type="EMBL" id="TQJ08105.1"/>
    </source>
</evidence>
<keyword evidence="2" id="KW-1185">Reference proteome</keyword>
<accession>A0A542DYD6</accession>
<protein>
    <submittedName>
        <fullName evidence="1">Uncharacterized protein</fullName>
    </submittedName>
</protein>
<reference evidence="1 2" key="1">
    <citation type="submission" date="2019-06" db="EMBL/GenBank/DDBJ databases">
        <title>Sequencing the genomes of 1000 actinobacteria strains.</title>
        <authorList>
            <person name="Klenk H.-P."/>
        </authorList>
    </citation>
    <scope>NUCLEOTIDE SEQUENCE [LARGE SCALE GENOMIC DNA]</scope>
    <source>
        <strain evidence="1 2">DSM 18607</strain>
    </source>
</reference>
<proteinExistence type="predicted"/>
<dbReference type="EMBL" id="VFMN01000001">
    <property type="protein sequence ID" value="TQJ08105.1"/>
    <property type="molecule type" value="Genomic_DNA"/>
</dbReference>
<name>A0A542DYD6_9MICO</name>
<dbReference type="AlphaFoldDB" id="A0A542DYD6"/>
<organism evidence="1 2">
    <name type="scientific">Lapillicoccus jejuensis</name>
    <dbReference type="NCBI Taxonomy" id="402171"/>
    <lineage>
        <taxon>Bacteria</taxon>
        <taxon>Bacillati</taxon>
        <taxon>Actinomycetota</taxon>
        <taxon>Actinomycetes</taxon>
        <taxon>Micrococcales</taxon>
        <taxon>Intrasporangiaceae</taxon>
        <taxon>Lapillicoccus</taxon>
    </lineage>
</organism>